<dbReference type="EMBL" id="CP069362">
    <property type="protein sequence ID" value="WGS64289.1"/>
    <property type="molecule type" value="Genomic_DNA"/>
</dbReference>
<dbReference type="PANTHER" id="PTHR22617:SF23">
    <property type="entry name" value="CHEMOTAXIS PROTEIN CHEW"/>
    <property type="match status" value="1"/>
</dbReference>
<name>A0ABY8PNT2_9BACT</name>
<sequence length="436" mass="49965">MLQFITIILEKEKYAIPMENVQEVIKYENIVKVPGTDSHIIGIINLRDKTIPIMNIKSKMNIGKNIVPDSKIVILTHRGTLIGIIIDDTAEMLHIKDESSIEKIKGSEYFSSVIKKEDSLYKVINIEKLFEGSKNIYVDNNSNPKESQELINENLVQILKFKLGNEIMAIPVENVQEIVKKPTIYSVPDMPDFVKGVTSLRGEIIQIIDLNELFKKENLNLRELIVIEIHGIKFGLHVEKVKNIVSINIDEINKLPVTNKNSKVIGIVNLGDEIITLLDLEKVFGELGIEINEKIEEKTKEATFSHEESKLFLRFKLLEEYYAIEIEKIREITTLEKDNVEDVVNIRGEIIPLIDLKDKFYHAKNNSKNVVIVKGKEKDFGMIVDEVEEIMNVLKHEIEPVPEEILKNTANGKYLRNVINKKDVLIFVIDVDKFSI</sequence>
<dbReference type="PANTHER" id="PTHR22617">
    <property type="entry name" value="CHEMOTAXIS SENSOR HISTIDINE KINASE-RELATED"/>
    <property type="match status" value="1"/>
</dbReference>
<dbReference type="InterPro" id="IPR036061">
    <property type="entry name" value="CheW-like_dom_sf"/>
</dbReference>
<dbReference type="SMART" id="SM00260">
    <property type="entry name" value="CheW"/>
    <property type="match status" value="3"/>
</dbReference>
<evidence type="ECO:0000259" key="1">
    <source>
        <dbReference type="PROSITE" id="PS50851"/>
    </source>
</evidence>
<feature type="domain" description="CheW-like" evidence="1">
    <location>
        <begin position="155"/>
        <end position="289"/>
    </location>
</feature>
<feature type="domain" description="CheW-like" evidence="1">
    <location>
        <begin position="298"/>
        <end position="436"/>
    </location>
</feature>
<evidence type="ECO:0000313" key="3">
    <source>
        <dbReference type="Proteomes" id="UP001232493"/>
    </source>
</evidence>
<evidence type="ECO:0000313" key="2">
    <source>
        <dbReference type="EMBL" id="WGS64289.1"/>
    </source>
</evidence>
<dbReference type="RefSeq" id="WP_280997826.1">
    <property type="nucleotide sequence ID" value="NZ_CP069362.1"/>
</dbReference>
<proteinExistence type="predicted"/>
<keyword evidence="3" id="KW-1185">Reference proteome</keyword>
<dbReference type="SUPFAM" id="SSF50341">
    <property type="entry name" value="CheW-like"/>
    <property type="match status" value="3"/>
</dbReference>
<feature type="domain" description="CheW-like" evidence="1">
    <location>
        <begin position="1"/>
        <end position="135"/>
    </location>
</feature>
<accession>A0ABY8PNT2</accession>
<reference evidence="2 3" key="1">
    <citation type="submission" date="2021-02" db="EMBL/GenBank/DDBJ databases">
        <title>Characterization of Marinitoga sp. nov. str. BP5-C20A.</title>
        <authorList>
            <person name="Erauso G."/>
            <person name="Postec A."/>
        </authorList>
    </citation>
    <scope>NUCLEOTIDE SEQUENCE [LARGE SCALE GENOMIC DNA]</scope>
    <source>
        <strain evidence="2 3">BP5-C20A</strain>
    </source>
</reference>
<dbReference type="PROSITE" id="PS50851">
    <property type="entry name" value="CHEW"/>
    <property type="match status" value="3"/>
</dbReference>
<protein>
    <submittedName>
        <fullName evidence="2">Chemotaxis protein CheW</fullName>
    </submittedName>
</protein>
<dbReference type="InterPro" id="IPR002545">
    <property type="entry name" value="CheW-lke_dom"/>
</dbReference>
<dbReference type="Pfam" id="PF01584">
    <property type="entry name" value="CheW"/>
    <property type="match status" value="3"/>
</dbReference>
<dbReference type="Proteomes" id="UP001232493">
    <property type="component" value="Chromosome"/>
</dbReference>
<dbReference type="InterPro" id="IPR039315">
    <property type="entry name" value="CheW"/>
</dbReference>
<organism evidence="2 3">
    <name type="scientific">Marinitoga aeolica</name>
    <dbReference type="NCBI Taxonomy" id="2809031"/>
    <lineage>
        <taxon>Bacteria</taxon>
        <taxon>Thermotogati</taxon>
        <taxon>Thermotogota</taxon>
        <taxon>Thermotogae</taxon>
        <taxon>Petrotogales</taxon>
        <taxon>Petrotogaceae</taxon>
        <taxon>Marinitoga</taxon>
    </lineage>
</organism>
<gene>
    <name evidence="2" type="ORF">JRV97_07875</name>
</gene>
<dbReference type="Gene3D" id="2.30.30.40">
    <property type="entry name" value="SH3 Domains"/>
    <property type="match status" value="3"/>
</dbReference>
<dbReference type="Gene3D" id="2.40.50.180">
    <property type="entry name" value="CheA-289, Domain 4"/>
    <property type="match status" value="3"/>
</dbReference>